<evidence type="ECO:0000256" key="8">
    <source>
        <dbReference type="ARBA" id="ARBA00022977"/>
    </source>
</evidence>
<dbReference type="PANTHER" id="PTHR31528:SF1">
    <property type="entry name" value="4-AMINO-5-HYDROXYMETHYL-2-METHYLPYRIMIDINE PHOSPHATE SYNTHASE THI11-RELATED"/>
    <property type="match status" value="1"/>
</dbReference>
<evidence type="ECO:0000256" key="9">
    <source>
        <dbReference type="ARBA" id="ARBA00023004"/>
    </source>
</evidence>
<comment type="catalytic activity">
    <reaction evidence="11">
        <text>N(6)-(pyridoxal phosphate)-L-lysyl-[4-amino-5-hydroxymethyl-2-methylpyrimidine phosphate synthase] + L-histidyl-[4-amino-5-hydroxymethyl-2-methylpyrimidine phosphate synthase] + 2 Fe(3+) + 4 H2O = L-lysyl-[4-amino-5-hydroxymethyl-2-methylpyrimidine phosphate synthase] + (2S)-2-amino-5-hydroxy-4-oxopentanoyl-[4-amino-5-hydroxymethyl-2-methylpyrimidine phosphate synthase] + 4-amino-2-methyl-5-(phosphooxymethyl)pyrimidine + 3-oxopropanoate + 2 Fe(2+) + 2 H(+)</text>
        <dbReference type="Rhea" id="RHEA:65756"/>
        <dbReference type="Rhea" id="RHEA-COMP:16892"/>
        <dbReference type="Rhea" id="RHEA-COMP:16893"/>
        <dbReference type="Rhea" id="RHEA-COMP:16894"/>
        <dbReference type="Rhea" id="RHEA-COMP:16895"/>
        <dbReference type="ChEBI" id="CHEBI:15377"/>
        <dbReference type="ChEBI" id="CHEBI:15378"/>
        <dbReference type="ChEBI" id="CHEBI:29033"/>
        <dbReference type="ChEBI" id="CHEBI:29034"/>
        <dbReference type="ChEBI" id="CHEBI:29969"/>
        <dbReference type="ChEBI" id="CHEBI:29979"/>
        <dbReference type="ChEBI" id="CHEBI:33190"/>
        <dbReference type="ChEBI" id="CHEBI:58354"/>
        <dbReference type="ChEBI" id="CHEBI:143915"/>
        <dbReference type="ChEBI" id="CHEBI:157692"/>
    </reaction>
    <physiologicalReaction direction="left-to-right" evidence="11">
        <dbReference type="Rhea" id="RHEA:65757"/>
    </physiologicalReaction>
</comment>
<evidence type="ECO:0000256" key="4">
    <source>
        <dbReference type="ARBA" id="ARBA00011738"/>
    </source>
</evidence>
<dbReference type="Pfam" id="PF09084">
    <property type="entry name" value="NMT1"/>
    <property type="match status" value="1"/>
</dbReference>
<keyword evidence="8" id="KW-0784">Thiamine biosynthesis</keyword>
<gene>
    <name evidence="14" type="ORF">ACFQ4H_31260</name>
</gene>
<evidence type="ECO:0000313" key="15">
    <source>
        <dbReference type="Proteomes" id="UP001597260"/>
    </source>
</evidence>
<accession>A0ABW3YM46</accession>
<keyword evidence="9" id="KW-0408">Iron</keyword>
<dbReference type="PROSITE" id="PS51257">
    <property type="entry name" value="PROKAR_LIPOPROTEIN"/>
    <property type="match status" value="1"/>
</dbReference>
<evidence type="ECO:0000256" key="12">
    <source>
        <dbReference type="SAM" id="SignalP"/>
    </source>
</evidence>
<dbReference type="Gene3D" id="3.40.190.10">
    <property type="entry name" value="Periplasmic binding protein-like II"/>
    <property type="match status" value="2"/>
</dbReference>
<evidence type="ECO:0000256" key="7">
    <source>
        <dbReference type="ARBA" id="ARBA00022898"/>
    </source>
</evidence>
<keyword evidence="12" id="KW-0732">Signal</keyword>
<dbReference type="InterPro" id="IPR027939">
    <property type="entry name" value="NMT1/THI5"/>
</dbReference>
<reference evidence="15" key="1">
    <citation type="journal article" date="2019" name="Int. J. Syst. Evol. Microbiol.">
        <title>The Global Catalogue of Microorganisms (GCM) 10K type strain sequencing project: providing services to taxonomists for standard genome sequencing and annotation.</title>
        <authorList>
            <consortium name="The Broad Institute Genomics Platform"/>
            <consortium name="The Broad Institute Genome Sequencing Center for Infectious Disease"/>
            <person name="Wu L."/>
            <person name="Ma J."/>
        </authorList>
    </citation>
    <scope>NUCLEOTIDE SEQUENCE [LARGE SCALE GENOMIC DNA]</scope>
    <source>
        <strain evidence="15">JCM 31037</strain>
    </source>
</reference>
<evidence type="ECO:0000256" key="10">
    <source>
        <dbReference type="ARBA" id="ARBA00033171"/>
    </source>
</evidence>
<evidence type="ECO:0000313" key="14">
    <source>
        <dbReference type="EMBL" id="MFD1325569.1"/>
    </source>
</evidence>
<comment type="pathway">
    <text evidence="2">Cofactor biosynthesis; thiamine diphosphate biosynthesis.</text>
</comment>
<protein>
    <recommendedName>
        <fullName evidence="10">Thiamine pyrimidine synthase</fullName>
    </recommendedName>
</protein>
<comment type="subunit">
    <text evidence="4">Homodimer.</text>
</comment>
<evidence type="ECO:0000256" key="11">
    <source>
        <dbReference type="ARBA" id="ARBA00048179"/>
    </source>
</evidence>
<dbReference type="InterPro" id="IPR015168">
    <property type="entry name" value="SsuA/THI5"/>
</dbReference>
<comment type="caution">
    <text evidence="14">The sequence shown here is derived from an EMBL/GenBank/DDBJ whole genome shotgun (WGS) entry which is preliminary data.</text>
</comment>
<keyword evidence="6" id="KW-0479">Metal-binding</keyword>
<dbReference type="Proteomes" id="UP001597260">
    <property type="component" value="Unassembled WGS sequence"/>
</dbReference>
<dbReference type="SUPFAM" id="SSF53850">
    <property type="entry name" value="Periplasmic binding protein-like II"/>
    <property type="match status" value="1"/>
</dbReference>
<keyword evidence="7" id="KW-0663">Pyridoxal phosphate</keyword>
<dbReference type="RefSeq" id="WP_377578145.1">
    <property type="nucleotide sequence ID" value="NZ_JBHTMP010000085.1"/>
</dbReference>
<organism evidence="14 15">
    <name type="scientific">Micromonospora sonneratiae</name>
    <dbReference type="NCBI Taxonomy" id="1184706"/>
    <lineage>
        <taxon>Bacteria</taxon>
        <taxon>Bacillati</taxon>
        <taxon>Actinomycetota</taxon>
        <taxon>Actinomycetes</taxon>
        <taxon>Micromonosporales</taxon>
        <taxon>Micromonosporaceae</taxon>
        <taxon>Micromonospora</taxon>
    </lineage>
</organism>
<keyword evidence="5" id="KW-0808">Transferase</keyword>
<evidence type="ECO:0000256" key="6">
    <source>
        <dbReference type="ARBA" id="ARBA00022723"/>
    </source>
</evidence>
<dbReference type="PANTHER" id="PTHR31528">
    <property type="entry name" value="4-AMINO-5-HYDROXYMETHYL-2-METHYLPYRIMIDINE PHOSPHATE SYNTHASE THI11-RELATED"/>
    <property type="match status" value="1"/>
</dbReference>
<evidence type="ECO:0000256" key="5">
    <source>
        <dbReference type="ARBA" id="ARBA00022679"/>
    </source>
</evidence>
<feature type="domain" description="SsuA/THI5-like" evidence="13">
    <location>
        <begin position="52"/>
        <end position="259"/>
    </location>
</feature>
<evidence type="ECO:0000256" key="3">
    <source>
        <dbReference type="ARBA" id="ARBA00009406"/>
    </source>
</evidence>
<name>A0ABW3YM46_9ACTN</name>
<evidence type="ECO:0000256" key="1">
    <source>
        <dbReference type="ARBA" id="ARBA00003469"/>
    </source>
</evidence>
<dbReference type="EMBL" id="JBHTMP010000085">
    <property type="protein sequence ID" value="MFD1325569.1"/>
    <property type="molecule type" value="Genomic_DNA"/>
</dbReference>
<comment type="similarity">
    <text evidence="3">Belongs to the NMT1/THI5 family.</text>
</comment>
<evidence type="ECO:0000256" key="2">
    <source>
        <dbReference type="ARBA" id="ARBA00004948"/>
    </source>
</evidence>
<feature type="chain" id="PRO_5045104061" description="Thiamine pyrimidine synthase" evidence="12">
    <location>
        <begin position="26"/>
        <end position="336"/>
    </location>
</feature>
<sequence length="336" mass="35776">MKVGVRRAAALLTAAIIFVSSGCTGGPSNETFQPVTVLTGFGTLGQDAWLDVAIERGYFKSVGLEVTVRPGKGTANNLTVLTGHQADFAIVDMTGAIIAASQHPDYNFRALAAIYQRSVSTITTLPGTGITSPKDLAGRTIAYQPGGVNHTLFPAYAAKAGLDATAIASIQWRQVAPDQIRQALATRTVDAITETVVGKPGVRAATGRDPVVLPYSDYLSDLYGNVLVAPADSDRDLVRRFRTAATRGLADAMDNPDSAGRIFAIRHPGYPAQVATEEIKLMNSYVRVNGEIGQIELNRVMRSISLLQSLGNVKDGLWPEQLVRQPPFGIMVGVRG</sequence>
<keyword evidence="15" id="KW-1185">Reference proteome</keyword>
<evidence type="ECO:0000259" key="13">
    <source>
        <dbReference type="Pfam" id="PF09084"/>
    </source>
</evidence>
<comment type="function">
    <text evidence="1">Responsible for the formation of the pyrimidine heterocycle in the thiamine biosynthesis pathway. Catalyzes the formation of hydroxymethylpyrimidine phosphate (HMP-P) from histidine and pyridoxal phosphate (PLP). The protein uses PLP and the active site histidine to form HMP-P, generating an inactive enzyme. The enzyme can only undergo a single turnover, which suggests it is a suicide enzyme.</text>
</comment>
<proteinExistence type="inferred from homology"/>
<feature type="signal peptide" evidence="12">
    <location>
        <begin position="1"/>
        <end position="25"/>
    </location>
</feature>